<keyword evidence="1" id="KW-0472">Membrane</keyword>
<keyword evidence="1" id="KW-0812">Transmembrane</keyword>
<evidence type="ECO:0000313" key="3">
    <source>
        <dbReference type="Proteomes" id="UP000177987"/>
    </source>
</evidence>
<feature type="transmembrane region" description="Helical" evidence="1">
    <location>
        <begin position="6"/>
        <end position="23"/>
    </location>
</feature>
<dbReference type="Proteomes" id="UP000177987">
    <property type="component" value="Unassembled WGS sequence"/>
</dbReference>
<evidence type="ECO:0000313" key="2">
    <source>
        <dbReference type="EMBL" id="OHA83926.1"/>
    </source>
</evidence>
<comment type="caution">
    <text evidence="2">The sequence shown here is derived from an EMBL/GenBank/DDBJ whole genome shotgun (WGS) entry which is preliminary data.</text>
</comment>
<name>A0A1G2SFX9_9BACT</name>
<keyword evidence="1" id="KW-1133">Transmembrane helix</keyword>
<sequence length="270" mass="30364">MSKNKITFASIFLATVVVIFVVLQKEKTLTEFPPTPAIPARYVPLKETRQVQIIQAPRSEIVYTPEGKLDTSNWREYRSEYGGFSVRAPKEMASVGCFGHGCEPQRDGEPFHYTLIPNDGGGVIGISIGVIKKRDGTNIDNWISKYIVSGGSEIFAIQKTSFKNYEALQFDIHVKQKDTTVYVKYAVYPSGFENSRNIGGYNSISYRFFIVDLGNRYVMISHTLSIDSKVFLESLYDVGPLTPKFFDNKALADVYKAILDSFQAFTPTKI</sequence>
<evidence type="ECO:0000256" key="1">
    <source>
        <dbReference type="SAM" id="Phobius"/>
    </source>
</evidence>
<organism evidence="2 3">
    <name type="scientific">Candidatus Yonathbacteria bacterium RIFCSPLOWO2_01_FULL_47_33b</name>
    <dbReference type="NCBI Taxonomy" id="1802727"/>
    <lineage>
        <taxon>Bacteria</taxon>
        <taxon>Candidatus Yonathiibacteriota</taxon>
    </lineage>
</organism>
<accession>A0A1G2SFX9</accession>
<gene>
    <name evidence="2" type="ORF">A2937_03235</name>
</gene>
<dbReference type="STRING" id="1802727.A2937_03235"/>
<proteinExistence type="predicted"/>
<protein>
    <submittedName>
        <fullName evidence="2">Uncharacterized protein</fullName>
    </submittedName>
</protein>
<dbReference type="EMBL" id="MHUW01000010">
    <property type="protein sequence ID" value="OHA83926.1"/>
    <property type="molecule type" value="Genomic_DNA"/>
</dbReference>
<dbReference type="AlphaFoldDB" id="A0A1G2SFX9"/>
<reference evidence="2 3" key="1">
    <citation type="journal article" date="2016" name="Nat. Commun.">
        <title>Thousands of microbial genomes shed light on interconnected biogeochemical processes in an aquifer system.</title>
        <authorList>
            <person name="Anantharaman K."/>
            <person name="Brown C.T."/>
            <person name="Hug L.A."/>
            <person name="Sharon I."/>
            <person name="Castelle C.J."/>
            <person name="Probst A.J."/>
            <person name="Thomas B.C."/>
            <person name="Singh A."/>
            <person name="Wilkins M.J."/>
            <person name="Karaoz U."/>
            <person name="Brodie E.L."/>
            <person name="Williams K.H."/>
            <person name="Hubbard S.S."/>
            <person name="Banfield J.F."/>
        </authorList>
    </citation>
    <scope>NUCLEOTIDE SEQUENCE [LARGE SCALE GENOMIC DNA]</scope>
</reference>